<keyword evidence="2" id="KW-0489">Methyltransferase</keyword>
<evidence type="ECO:0000313" key="2">
    <source>
        <dbReference type="EMBL" id="OQB40828.1"/>
    </source>
</evidence>
<protein>
    <submittedName>
        <fullName evidence="2">Dual-specificity RNA methyltransferase RlmN</fullName>
        <ecNumber evidence="2">2.1.1.192</ecNumber>
    </submittedName>
</protein>
<name>A0A1V5ZL84_9BACT</name>
<keyword evidence="2" id="KW-0808">Transferase</keyword>
<dbReference type="Pfam" id="PF21016">
    <property type="entry name" value="RlmN_N"/>
    <property type="match status" value="1"/>
</dbReference>
<dbReference type="Gene3D" id="1.10.150.530">
    <property type="match status" value="1"/>
</dbReference>
<dbReference type="InterPro" id="IPR048641">
    <property type="entry name" value="RlmN_N"/>
</dbReference>
<dbReference type="GO" id="GO:0008168">
    <property type="term" value="F:methyltransferase activity"/>
    <property type="evidence" value="ECO:0007669"/>
    <property type="project" value="UniProtKB-KW"/>
</dbReference>
<organism evidence="2">
    <name type="scientific">candidate division CPR1 bacterium ADurb.Bin160</name>
    <dbReference type="NCBI Taxonomy" id="1852826"/>
    <lineage>
        <taxon>Bacteria</taxon>
        <taxon>candidate division CPR1</taxon>
    </lineage>
</organism>
<evidence type="ECO:0000259" key="1">
    <source>
        <dbReference type="Pfam" id="PF21016"/>
    </source>
</evidence>
<dbReference type="AlphaFoldDB" id="A0A1V5ZL84"/>
<dbReference type="EMBL" id="MWDB01000031">
    <property type="protein sequence ID" value="OQB40828.1"/>
    <property type="molecule type" value="Genomic_DNA"/>
</dbReference>
<accession>A0A1V5ZL84</accession>
<feature type="domain" description="Dual-specificity RNA methyltransferase RlmN N-terminal" evidence="1">
    <location>
        <begin position="7"/>
        <end position="60"/>
    </location>
</feature>
<sequence>MLPVIFDEDILLKYAKEHKIQPFRVKQIFYELFKNQNIDWDSMTTLSKDMRKELSNKFDILNLTIDKVLEDEQTTKFSFKTLD</sequence>
<comment type="caution">
    <text evidence="2">The sequence shown here is derived from an EMBL/GenBank/DDBJ whole genome shotgun (WGS) entry which is preliminary data.</text>
</comment>
<gene>
    <name evidence="2" type="primary">rlmN</name>
    <name evidence="2" type="ORF">BWY04_01199</name>
</gene>
<reference evidence="2" key="1">
    <citation type="submission" date="2017-02" db="EMBL/GenBank/DDBJ databases">
        <title>Delving into the versatile metabolic prowess of the omnipresent phylum Bacteroidetes.</title>
        <authorList>
            <person name="Nobu M.K."/>
            <person name="Mei R."/>
            <person name="Narihiro T."/>
            <person name="Kuroda K."/>
            <person name="Liu W.-T."/>
        </authorList>
    </citation>
    <scope>NUCLEOTIDE SEQUENCE</scope>
    <source>
        <strain evidence="2">ADurb.Bin160</strain>
    </source>
</reference>
<dbReference type="EC" id="2.1.1.192" evidence="2"/>
<proteinExistence type="predicted"/>
<dbReference type="Proteomes" id="UP000485621">
    <property type="component" value="Unassembled WGS sequence"/>
</dbReference>
<dbReference type="GO" id="GO:0032259">
    <property type="term" value="P:methylation"/>
    <property type="evidence" value="ECO:0007669"/>
    <property type="project" value="UniProtKB-KW"/>
</dbReference>